<dbReference type="GO" id="GO:0004417">
    <property type="term" value="F:hydroxyethylthiazole kinase activity"/>
    <property type="evidence" value="ECO:0007669"/>
    <property type="project" value="UniProtKB-UniRule"/>
</dbReference>
<gene>
    <name evidence="11 12" type="primary">thiM</name>
    <name evidence="12" type="ORF">KL771_12230</name>
</gene>
<dbReference type="HAMAP" id="MF_00228">
    <property type="entry name" value="Thz_kinase"/>
    <property type="match status" value="1"/>
</dbReference>
<dbReference type="Gene3D" id="3.40.1190.20">
    <property type="match status" value="1"/>
</dbReference>
<keyword evidence="7 11" id="KW-0418">Kinase</keyword>
<evidence type="ECO:0000256" key="11">
    <source>
        <dbReference type="HAMAP-Rule" id="MF_00228"/>
    </source>
</evidence>
<evidence type="ECO:0000256" key="8">
    <source>
        <dbReference type="ARBA" id="ARBA00022840"/>
    </source>
</evidence>
<dbReference type="PRINTS" id="PR01099">
    <property type="entry name" value="HYETHTZKNASE"/>
</dbReference>
<sequence length="255" mass="26405">MPAHPLTPDHVAGVLDAVRTGRPRVQVITNPVAQSYTANMLLAIGARPSMTSSPEEIAAFIAVSGSLLVNLGILDRHRRDASLTAVEVAREMGVPWVLDPVKVDISPPRLDFARTLIGMEPDFVRANHEEFVGLAGTDTGEEAVRHFAARHLTTVALSGPVDIVTDGSRIVRIANGHPLMDRVTAMGCAGTAVAAAFRAVEPDPLVAAGAALAVMGIAGEVAAAASSGPGTFAAAILDALYGLDTATIIEKARLA</sequence>
<dbReference type="AlphaFoldDB" id="A0A947D610"/>
<dbReference type="PIRSF" id="PIRSF000513">
    <property type="entry name" value="Thz_kinase"/>
    <property type="match status" value="1"/>
</dbReference>
<evidence type="ECO:0000256" key="5">
    <source>
        <dbReference type="ARBA" id="ARBA00022723"/>
    </source>
</evidence>
<dbReference type="GO" id="GO:0000287">
    <property type="term" value="F:magnesium ion binding"/>
    <property type="evidence" value="ECO:0007669"/>
    <property type="project" value="UniProtKB-UniRule"/>
</dbReference>
<organism evidence="12 13">
    <name type="scientific">Prosthecodimorpha staleyi</name>
    <dbReference type="NCBI Taxonomy" id="2840188"/>
    <lineage>
        <taxon>Bacteria</taxon>
        <taxon>Pseudomonadati</taxon>
        <taxon>Pseudomonadota</taxon>
        <taxon>Alphaproteobacteria</taxon>
        <taxon>Hyphomicrobiales</taxon>
        <taxon>Ancalomicrobiaceae</taxon>
        <taxon>Prosthecodimorpha</taxon>
    </lineage>
</organism>
<proteinExistence type="inferred from homology"/>
<comment type="cofactor">
    <cofactor evidence="2 11">
        <name>Mg(2+)</name>
        <dbReference type="ChEBI" id="CHEBI:18420"/>
    </cofactor>
</comment>
<keyword evidence="5 11" id="KW-0479">Metal-binding</keyword>
<keyword evidence="13" id="KW-1185">Reference proteome</keyword>
<evidence type="ECO:0000256" key="4">
    <source>
        <dbReference type="ARBA" id="ARBA00022679"/>
    </source>
</evidence>
<dbReference type="InterPro" id="IPR029056">
    <property type="entry name" value="Ribokinase-like"/>
</dbReference>
<evidence type="ECO:0000313" key="13">
    <source>
        <dbReference type="Proteomes" id="UP000766595"/>
    </source>
</evidence>
<reference evidence="12 13" key="1">
    <citation type="submission" date="2021-06" db="EMBL/GenBank/DDBJ databases">
        <authorList>
            <person name="Grouzdev D.S."/>
            <person name="Koziaeva V."/>
        </authorList>
    </citation>
    <scope>NUCLEOTIDE SEQUENCE [LARGE SCALE GENOMIC DNA]</scope>
    <source>
        <strain evidence="12 13">22</strain>
    </source>
</reference>
<dbReference type="GO" id="GO:0009228">
    <property type="term" value="P:thiamine biosynthetic process"/>
    <property type="evidence" value="ECO:0007669"/>
    <property type="project" value="UniProtKB-KW"/>
</dbReference>
<evidence type="ECO:0000256" key="2">
    <source>
        <dbReference type="ARBA" id="ARBA00001946"/>
    </source>
</evidence>
<keyword evidence="8 11" id="KW-0067">ATP-binding</keyword>
<keyword evidence="10 11" id="KW-0784">Thiamine biosynthesis</keyword>
<dbReference type="EC" id="2.7.1.50" evidence="11"/>
<feature type="binding site" evidence="11">
    <location>
        <position position="185"/>
    </location>
    <ligand>
        <name>substrate</name>
    </ligand>
</feature>
<dbReference type="InterPro" id="IPR000417">
    <property type="entry name" value="Hyethyz_kinase"/>
</dbReference>
<evidence type="ECO:0000256" key="6">
    <source>
        <dbReference type="ARBA" id="ARBA00022741"/>
    </source>
</evidence>
<comment type="similarity">
    <text evidence="11">Belongs to the Thz kinase family.</text>
</comment>
<feature type="binding site" evidence="11">
    <location>
        <position position="125"/>
    </location>
    <ligand>
        <name>ATP</name>
        <dbReference type="ChEBI" id="CHEBI:30616"/>
    </ligand>
</feature>
<keyword evidence="6 11" id="KW-0547">Nucleotide-binding</keyword>
<dbReference type="Pfam" id="PF02110">
    <property type="entry name" value="HK"/>
    <property type="match status" value="1"/>
</dbReference>
<feature type="binding site" evidence="11">
    <location>
        <position position="50"/>
    </location>
    <ligand>
        <name>substrate</name>
    </ligand>
</feature>
<keyword evidence="4 11" id="KW-0808">Transferase</keyword>
<dbReference type="Proteomes" id="UP000766595">
    <property type="component" value="Unassembled WGS sequence"/>
</dbReference>
<comment type="pathway">
    <text evidence="3 11">Cofactor biosynthesis; thiamine diphosphate biosynthesis; 4-methyl-5-(2-phosphoethyl)-thiazole from 5-(2-hydroxyethyl)-4-methylthiazole: step 1/1.</text>
</comment>
<evidence type="ECO:0000256" key="10">
    <source>
        <dbReference type="ARBA" id="ARBA00022977"/>
    </source>
</evidence>
<dbReference type="GO" id="GO:0005524">
    <property type="term" value="F:ATP binding"/>
    <property type="evidence" value="ECO:0007669"/>
    <property type="project" value="UniProtKB-UniRule"/>
</dbReference>
<comment type="catalytic activity">
    <reaction evidence="1 11">
        <text>5-(2-hydroxyethyl)-4-methylthiazole + ATP = 4-methyl-5-(2-phosphooxyethyl)-thiazole + ADP + H(+)</text>
        <dbReference type="Rhea" id="RHEA:24212"/>
        <dbReference type="ChEBI" id="CHEBI:15378"/>
        <dbReference type="ChEBI" id="CHEBI:17957"/>
        <dbReference type="ChEBI" id="CHEBI:30616"/>
        <dbReference type="ChEBI" id="CHEBI:58296"/>
        <dbReference type="ChEBI" id="CHEBI:456216"/>
        <dbReference type="EC" id="2.7.1.50"/>
    </reaction>
</comment>
<dbReference type="NCBIfam" id="NF006830">
    <property type="entry name" value="PRK09355.1"/>
    <property type="match status" value="1"/>
</dbReference>
<evidence type="ECO:0000313" key="12">
    <source>
        <dbReference type="EMBL" id="MBT9290231.1"/>
    </source>
</evidence>
<protein>
    <recommendedName>
        <fullName evidence="11">Hydroxyethylthiazole kinase</fullName>
        <ecNumber evidence="11">2.7.1.50</ecNumber>
    </recommendedName>
    <alternativeName>
        <fullName evidence="11">4-methyl-5-beta-hydroxyethylthiazole kinase</fullName>
        <shortName evidence="11">TH kinase</shortName>
        <shortName evidence="11">Thz kinase</shortName>
    </alternativeName>
</protein>
<dbReference type="CDD" id="cd01170">
    <property type="entry name" value="THZ_kinase"/>
    <property type="match status" value="1"/>
</dbReference>
<accession>A0A947D610</accession>
<evidence type="ECO:0000256" key="3">
    <source>
        <dbReference type="ARBA" id="ARBA00004868"/>
    </source>
</evidence>
<comment type="function">
    <text evidence="11">Catalyzes the phosphorylation of the hydroxyl group of 4-methyl-5-beta-hydroxyethylthiazole (THZ).</text>
</comment>
<comment type="caution">
    <text evidence="12">The sequence shown here is derived from an EMBL/GenBank/DDBJ whole genome shotgun (WGS) entry which is preliminary data.</text>
</comment>
<evidence type="ECO:0000256" key="9">
    <source>
        <dbReference type="ARBA" id="ARBA00022842"/>
    </source>
</evidence>
<name>A0A947D610_9HYPH</name>
<feature type="binding site" evidence="11">
    <location>
        <position position="158"/>
    </location>
    <ligand>
        <name>ATP</name>
        <dbReference type="ChEBI" id="CHEBI:30616"/>
    </ligand>
</feature>
<dbReference type="SUPFAM" id="SSF53613">
    <property type="entry name" value="Ribokinase-like"/>
    <property type="match status" value="1"/>
</dbReference>
<dbReference type="GO" id="GO:0009229">
    <property type="term" value="P:thiamine diphosphate biosynthetic process"/>
    <property type="evidence" value="ECO:0007669"/>
    <property type="project" value="UniProtKB-UniRule"/>
</dbReference>
<evidence type="ECO:0000256" key="7">
    <source>
        <dbReference type="ARBA" id="ARBA00022777"/>
    </source>
</evidence>
<keyword evidence="9 11" id="KW-0460">Magnesium</keyword>
<dbReference type="EMBL" id="JAHHZF010000005">
    <property type="protein sequence ID" value="MBT9290231.1"/>
    <property type="molecule type" value="Genomic_DNA"/>
</dbReference>
<evidence type="ECO:0000256" key="1">
    <source>
        <dbReference type="ARBA" id="ARBA00001771"/>
    </source>
</evidence>